<keyword evidence="6" id="KW-0032">Aminotransferase</keyword>
<dbReference type="PANTHER" id="PTHR45688:SF3">
    <property type="entry name" value="ALANINE--GLYOXYLATE AMINOTRANSFERASE 2, MITOCHONDRIAL"/>
    <property type="match status" value="1"/>
</dbReference>
<evidence type="ECO:0000256" key="29">
    <source>
        <dbReference type="ARBA" id="ARBA00044257"/>
    </source>
</evidence>
<evidence type="ECO:0000256" key="20">
    <source>
        <dbReference type="ARBA" id="ARBA00043726"/>
    </source>
</evidence>
<evidence type="ECO:0000256" key="23">
    <source>
        <dbReference type="ARBA" id="ARBA00043758"/>
    </source>
</evidence>
<comment type="subcellular location">
    <subcellularLocation>
        <location evidence="2">Mitochondrion</location>
    </subcellularLocation>
</comment>
<dbReference type="GO" id="GO:0008453">
    <property type="term" value="F:alanine-glyoxylate transaminase activity"/>
    <property type="evidence" value="ECO:0007669"/>
    <property type="project" value="UniProtKB-EC"/>
</dbReference>
<comment type="catalytic activity">
    <reaction evidence="18">
        <text>N(omega),N(omega)-dimethyl-L-arginine + pyruvate = 5-(3,3-dimethylguanidino)-2-oxopentanoate + L-alanine</text>
        <dbReference type="Rhea" id="RHEA:77303"/>
        <dbReference type="ChEBI" id="CHEBI:15361"/>
        <dbReference type="ChEBI" id="CHEBI:57972"/>
        <dbReference type="ChEBI" id="CHEBI:58326"/>
        <dbReference type="ChEBI" id="CHEBI:197301"/>
    </reaction>
</comment>
<evidence type="ECO:0000256" key="5">
    <source>
        <dbReference type="ARBA" id="ARBA00013049"/>
    </source>
</evidence>
<dbReference type="Gene3D" id="3.90.1150.10">
    <property type="entry name" value="Aspartate Aminotransferase, domain 1"/>
    <property type="match status" value="1"/>
</dbReference>
<evidence type="ECO:0000256" key="35">
    <source>
        <dbReference type="ARBA" id="ARBA00048760"/>
    </source>
</evidence>
<evidence type="ECO:0000256" key="3">
    <source>
        <dbReference type="ARBA" id="ARBA00008954"/>
    </source>
</evidence>
<evidence type="ECO:0000256" key="22">
    <source>
        <dbReference type="ARBA" id="ARBA00043751"/>
    </source>
</evidence>
<evidence type="ECO:0000256" key="2">
    <source>
        <dbReference type="ARBA" id="ARBA00004173"/>
    </source>
</evidence>
<dbReference type="GO" id="GO:0019481">
    <property type="term" value="P:L-alanine catabolic process, by transamination"/>
    <property type="evidence" value="ECO:0007669"/>
    <property type="project" value="TreeGrafter"/>
</dbReference>
<evidence type="ECO:0000256" key="17">
    <source>
        <dbReference type="ARBA" id="ARBA00042669"/>
    </source>
</evidence>
<keyword evidence="8" id="KW-0663">Pyridoxal phosphate</keyword>
<evidence type="ECO:0000256" key="12">
    <source>
        <dbReference type="ARBA" id="ARBA00039130"/>
    </source>
</evidence>
<dbReference type="EC" id="2.6.1.40" evidence="12"/>
<comment type="catalytic activity">
    <reaction evidence="31">
        <text>N(omega),N(omega)-dimethyl-L-arginine + glyoxylate = 5-(3,3-dimethylguanidino)-2-oxopentanoate + glycine</text>
        <dbReference type="Rhea" id="RHEA:77311"/>
        <dbReference type="ChEBI" id="CHEBI:36655"/>
        <dbReference type="ChEBI" id="CHEBI:57305"/>
        <dbReference type="ChEBI" id="CHEBI:58326"/>
        <dbReference type="ChEBI" id="CHEBI:197301"/>
    </reaction>
</comment>
<keyword evidence="40" id="KW-1185">Reference proteome</keyword>
<comment type="catalytic activity">
    <reaction evidence="34">
        <text>N(omega),N(omega)-dimethyl-L-arginine + 2-oxobutanoate = 5-(3,3-dimethylguanidino)-2-oxopentanoate + (2S)-2-aminobutanoate</text>
        <dbReference type="Rhea" id="RHEA:77351"/>
        <dbReference type="ChEBI" id="CHEBI:16763"/>
        <dbReference type="ChEBI" id="CHEBI:58326"/>
        <dbReference type="ChEBI" id="CHEBI:74359"/>
        <dbReference type="ChEBI" id="CHEBI:197301"/>
    </reaction>
</comment>
<evidence type="ECO:0000256" key="4">
    <source>
        <dbReference type="ARBA" id="ARBA00011881"/>
    </source>
</evidence>
<dbReference type="EC" id="2.6.1.18" evidence="28"/>
<comment type="cofactor">
    <cofactor evidence="1">
        <name>pyridoxal 5'-phosphate</name>
        <dbReference type="ChEBI" id="CHEBI:597326"/>
    </cofactor>
</comment>
<evidence type="ECO:0000256" key="38">
    <source>
        <dbReference type="ARBA" id="ARBA00058068"/>
    </source>
</evidence>
<reference evidence="39" key="1">
    <citation type="submission" date="2022-08" db="UniProtKB">
        <authorList>
            <consortium name="EnsemblMetazoa"/>
        </authorList>
    </citation>
    <scope>IDENTIFICATION</scope>
    <source>
        <strain evidence="39">Israel</strain>
    </source>
</reference>
<dbReference type="InterPro" id="IPR005814">
    <property type="entry name" value="Aminotrans_3"/>
</dbReference>
<evidence type="ECO:0000256" key="33">
    <source>
        <dbReference type="ARBA" id="ARBA00048500"/>
    </source>
</evidence>
<evidence type="ECO:0000256" key="15">
    <source>
        <dbReference type="ARBA" id="ARBA00041845"/>
    </source>
</evidence>
<dbReference type="PANTHER" id="PTHR45688">
    <property type="match status" value="1"/>
</dbReference>
<evidence type="ECO:0000256" key="36">
    <source>
        <dbReference type="ARBA" id="ARBA00048916"/>
    </source>
</evidence>
<dbReference type="VEuPathDB" id="VectorBase:PPAI005091"/>
<evidence type="ECO:0000256" key="6">
    <source>
        <dbReference type="ARBA" id="ARBA00022576"/>
    </source>
</evidence>
<comment type="subunit">
    <text evidence="4">Homotetramer.</text>
</comment>
<name>A0A1B0GNV4_PHLPP</name>
<dbReference type="InterPro" id="IPR015424">
    <property type="entry name" value="PyrdxlP-dep_Trfase"/>
</dbReference>
<comment type="catalytic activity">
    <reaction evidence="36">
        <text>oxaloacetate + L-alanine = L-aspartate + pyruvate</text>
        <dbReference type="Rhea" id="RHEA:77347"/>
        <dbReference type="ChEBI" id="CHEBI:15361"/>
        <dbReference type="ChEBI" id="CHEBI:16452"/>
        <dbReference type="ChEBI" id="CHEBI:29991"/>
        <dbReference type="ChEBI" id="CHEBI:57972"/>
    </reaction>
</comment>
<accession>A0A1B0GNV4</accession>
<comment type="catalytic activity">
    <reaction evidence="35">
        <text>N(omega)-methyl-L-arginine + glyoxylate = 5-(3-methylguanidino)-2-oxopentanoate + glycine</text>
        <dbReference type="Rhea" id="RHEA:77323"/>
        <dbReference type="ChEBI" id="CHEBI:36655"/>
        <dbReference type="ChEBI" id="CHEBI:57305"/>
        <dbReference type="ChEBI" id="CHEBI:114953"/>
        <dbReference type="ChEBI" id="CHEBI:197314"/>
    </reaction>
</comment>
<evidence type="ECO:0000256" key="32">
    <source>
        <dbReference type="ARBA" id="ARBA00048264"/>
    </source>
</evidence>
<evidence type="ECO:0000256" key="37">
    <source>
        <dbReference type="ARBA" id="ARBA00049480"/>
    </source>
</evidence>
<evidence type="ECO:0000256" key="19">
    <source>
        <dbReference type="ARBA" id="ARBA00043679"/>
    </source>
</evidence>
<evidence type="ECO:0000256" key="24">
    <source>
        <dbReference type="ARBA" id="ARBA00043777"/>
    </source>
</evidence>
<keyword evidence="9" id="KW-0809">Transit peptide</keyword>
<evidence type="ECO:0000256" key="1">
    <source>
        <dbReference type="ARBA" id="ARBA00001933"/>
    </source>
</evidence>
<organism evidence="39 40">
    <name type="scientific">Phlebotomus papatasi</name>
    <name type="common">Sandfly</name>
    <dbReference type="NCBI Taxonomy" id="29031"/>
    <lineage>
        <taxon>Eukaryota</taxon>
        <taxon>Metazoa</taxon>
        <taxon>Ecdysozoa</taxon>
        <taxon>Arthropoda</taxon>
        <taxon>Hexapoda</taxon>
        <taxon>Insecta</taxon>
        <taxon>Pterygota</taxon>
        <taxon>Neoptera</taxon>
        <taxon>Endopterygota</taxon>
        <taxon>Diptera</taxon>
        <taxon>Nematocera</taxon>
        <taxon>Psychodoidea</taxon>
        <taxon>Psychodidae</taxon>
        <taxon>Phlebotomus</taxon>
        <taxon>Phlebotomus</taxon>
    </lineage>
</organism>
<dbReference type="PROSITE" id="PS00600">
    <property type="entry name" value="AA_TRANSFER_CLASS_3"/>
    <property type="match status" value="1"/>
</dbReference>
<dbReference type="InterPro" id="IPR015422">
    <property type="entry name" value="PyrdxlP-dep_Trfase_small"/>
</dbReference>
<comment type="catalytic activity">
    <reaction evidence="24">
        <text>L-ornithine + pyruvate = 5-amino-2-oxopentanoate + L-alanine</text>
        <dbReference type="Rhea" id="RHEA:77327"/>
        <dbReference type="ChEBI" id="CHEBI:15361"/>
        <dbReference type="ChEBI" id="CHEBI:46911"/>
        <dbReference type="ChEBI" id="CHEBI:57972"/>
        <dbReference type="ChEBI" id="CHEBI:58802"/>
    </reaction>
</comment>
<evidence type="ECO:0000256" key="9">
    <source>
        <dbReference type="ARBA" id="ARBA00022946"/>
    </source>
</evidence>
<dbReference type="Proteomes" id="UP000092462">
    <property type="component" value="Unassembled WGS sequence"/>
</dbReference>
<dbReference type="EMBL" id="AJVK01029823">
    <property type="status" value="NOT_ANNOTATED_CDS"/>
    <property type="molecule type" value="Genomic_DNA"/>
</dbReference>
<dbReference type="EnsemblMetazoa" id="PPAI005091-RA">
    <property type="protein sequence ID" value="PPAI005091-PA"/>
    <property type="gene ID" value="PPAI005091"/>
</dbReference>
<evidence type="ECO:0000256" key="21">
    <source>
        <dbReference type="ARBA" id="ARBA00043749"/>
    </source>
</evidence>
<comment type="catalytic activity">
    <reaction evidence="20">
        <text>(R)-3-amino-2-methylpropanoate + pyruvate = 2-methyl-3-oxopropanoate + L-alanine</text>
        <dbReference type="Rhea" id="RHEA:18393"/>
        <dbReference type="ChEBI" id="CHEBI:15361"/>
        <dbReference type="ChEBI" id="CHEBI:57700"/>
        <dbReference type="ChEBI" id="CHEBI:57731"/>
        <dbReference type="ChEBI" id="CHEBI:57972"/>
        <dbReference type="EC" id="2.6.1.40"/>
    </reaction>
    <physiologicalReaction direction="left-to-right" evidence="20">
        <dbReference type="Rhea" id="RHEA:18394"/>
    </physiologicalReaction>
</comment>
<evidence type="ECO:0000256" key="10">
    <source>
        <dbReference type="ARBA" id="ARBA00023128"/>
    </source>
</evidence>
<dbReference type="AlphaFoldDB" id="A0A1B0GNV4"/>
<keyword evidence="10" id="KW-0496">Mitochondrion</keyword>
<comment type="catalytic activity">
    <reaction evidence="21">
        <text>N(omega),N(omega)-dimethyl-L-arginine + oxaloacetate = 5-(3,3-dimethylguanidino)-2-oxopentanoate + L-aspartate</text>
        <dbReference type="Rhea" id="RHEA:77343"/>
        <dbReference type="ChEBI" id="CHEBI:16452"/>
        <dbReference type="ChEBI" id="CHEBI:29991"/>
        <dbReference type="ChEBI" id="CHEBI:58326"/>
        <dbReference type="ChEBI" id="CHEBI:197301"/>
    </reaction>
</comment>
<evidence type="ECO:0000256" key="30">
    <source>
        <dbReference type="ARBA" id="ARBA00044258"/>
    </source>
</evidence>
<evidence type="ECO:0000256" key="26">
    <source>
        <dbReference type="ARBA" id="ARBA00043825"/>
    </source>
</evidence>
<comment type="catalytic activity">
    <reaction evidence="11">
        <text>glyoxylate + L-alanine = glycine + pyruvate</text>
        <dbReference type="Rhea" id="RHEA:24248"/>
        <dbReference type="ChEBI" id="CHEBI:15361"/>
        <dbReference type="ChEBI" id="CHEBI:36655"/>
        <dbReference type="ChEBI" id="CHEBI:57305"/>
        <dbReference type="ChEBI" id="CHEBI:57972"/>
        <dbReference type="EC" id="2.6.1.44"/>
    </reaction>
    <physiologicalReaction direction="left-to-right" evidence="11">
        <dbReference type="Rhea" id="RHEA:24249"/>
    </physiologicalReaction>
</comment>
<comment type="catalytic activity">
    <reaction evidence="19">
        <text>(2S)-2-aminobutanoate + glyoxylate = 2-oxobutanoate + glycine</text>
        <dbReference type="Rhea" id="RHEA:77339"/>
        <dbReference type="ChEBI" id="CHEBI:16763"/>
        <dbReference type="ChEBI" id="CHEBI:36655"/>
        <dbReference type="ChEBI" id="CHEBI:57305"/>
        <dbReference type="ChEBI" id="CHEBI:74359"/>
    </reaction>
</comment>
<evidence type="ECO:0000256" key="34">
    <source>
        <dbReference type="ARBA" id="ARBA00048560"/>
    </source>
</evidence>
<comment type="catalytic activity">
    <reaction evidence="22">
        <text>2-oxobutanoate + L-alanine = (2S)-2-aminobutanoate + pyruvate</text>
        <dbReference type="Rhea" id="RHEA:77355"/>
        <dbReference type="ChEBI" id="CHEBI:15361"/>
        <dbReference type="ChEBI" id="CHEBI:16763"/>
        <dbReference type="ChEBI" id="CHEBI:57972"/>
        <dbReference type="ChEBI" id="CHEBI:74359"/>
        <dbReference type="EC" id="2.6.1.44"/>
    </reaction>
</comment>
<comment type="function">
    <text evidence="38">Multifunctional aminotransferase with a broad substrate specificity. Catalyzes the conversion of glyoxylate to glycine using alanine as the amino donor. Catalyzes metabolism of not L- but the D-isomer of D-beta-aminoisobutyric acid to generate 2-methyl-3-oxopropanoate and alanine. Catalyzes the transfer of the amino group from beta-alanine to pyruvate to yield L-alanine and 3-oxopropanoate. Can metabolize NG-monomethyl-L-arginine (NMMA), asymmetric NG,NG-dimethyl-L-arginine (ADMA) and symmetric NG,N'G-dimethyl-L-arginine (SDMA). ADMA is a potent inhibitor of nitric-oxide (NO) synthase, and this activity provides mechanism through which the kidney regulates blood pressure.</text>
</comment>
<evidence type="ECO:0000313" key="40">
    <source>
        <dbReference type="Proteomes" id="UP000092462"/>
    </source>
</evidence>
<evidence type="ECO:0000256" key="7">
    <source>
        <dbReference type="ARBA" id="ARBA00022679"/>
    </source>
</evidence>
<dbReference type="EC" id="2.6.1.44" evidence="5"/>
<dbReference type="EMBL" id="AJVK01029822">
    <property type="status" value="NOT_ANNOTATED_CDS"/>
    <property type="molecule type" value="Genomic_DNA"/>
</dbReference>
<dbReference type="GO" id="GO:0005739">
    <property type="term" value="C:mitochondrion"/>
    <property type="evidence" value="ECO:0007669"/>
    <property type="project" value="UniProtKB-SubCell"/>
</dbReference>
<evidence type="ECO:0000313" key="39">
    <source>
        <dbReference type="EnsemblMetazoa" id="PPAI005091-PA"/>
    </source>
</evidence>
<comment type="catalytic activity">
    <reaction evidence="33">
        <text>2-oxohexanoate + N(omega),N(omega)-dimethyl-L-arginine = L-2-aminohexanoate + 5-(3,3-dimethylguanidino)-2-oxopentanoate</text>
        <dbReference type="Rhea" id="RHEA:77363"/>
        <dbReference type="ChEBI" id="CHEBI:35177"/>
        <dbReference type="ChEBI" id="CHEBI:58326"/>
        <dbReference type="ChEBI" id="CHEBI:58455"/>
        <dbReference type="ChEBI" id="CHEBI:197301"/>
    </reaction>
</comment>
<evidence type="ECO:0000256" key="14">
    <source>
        <dbReference type="ARBA" id="ARBA00041662"/>
    </source>
</evidence>
<comment type="catalytic activity">
    <reaction evidence="26">
        <text>3-oxopropanoate + L-alanine = beta-alanine + pyruvate</text>
        <dbReference type="Rhea" id="RHEA:14077"/>
        <dbReference type="ChEBI" id="CHEBI:15361"/>
        <dbReference type="ChEBI" id="CHEBI:33190"/>
        <dbReference type="ChEBI" id="CHEBI:57966"/>
        <dbReference type="ChEBI" id="CHEBI:57972"/>
        <dbReference type="EC" id="2.6.1.18"/>
    </reaction>
    <physiologicalReaction direction="right-to-left" evidence="26">
        <dbReference type="Rhea" id="RHEA:14079"/>
    </physiologicalReaction>
</comment>
<protein>
    <recommendedName>
        <fullName evidence="13">Alanine--glyoxylate aminotransferase 2, mitochondrial</fullName>
        <ecNumber evidence="28">2.6.1.18</ecNumber>
        <ecNumber evidence="12">2.6.1.40</ecNumber>
        <ecNumber evidence="5">2.6.1.44</ecNumber>
    </recommendedName>
    <alternativeName>
        <fullName evidence="14">(R)-3-amino-2-methylpropionate--pyruvate transaminase</fullName>
    </alternativeName>
    <alternativeName>
        <fullName evidence="16">Beta-ALAAT II</fullName>
    </alternativeName>
    <alternativeName>
        <fullName evidence="17">Beta-alanine-pyruvate aminotransferase</fullName>
    </alternativeName>
    <alternativeName>
        <fullName evidence="30">D-3-aminoisobutyrate-pyruvate aminotransferase</fullName>
    </alternativeName>
    <alternativeName>
        <fullName evidence="15">D-AIBAT</fullName>
    </alternativeName>
    <alternativeName>
        <fullName evidence="29">D-beta-aminoisobutyrate-pyruvate aminotransferase</fullName>
    </alternativeName>
</protein>
<comment type="catalytic activity">
    <reaction evidence="27">
        <text>2-oxopentanoate + N(omega),N(omega)-dimethyl-L-arginine = 5-(3,3-dimethylguanidino)-2-oxopentanoate + L-2-aminopentanoate</text>
        <dbReference type="Rhea" id="RHEA:77359"/>
        <dbReference type="ChEBI" id="CHEBI:28644"/>
        <dbReference type="ChEBI" id="CHEBI:58326"/>
        <dbReference type="ChEBI" id="CHEBI:58441"/>
        <dbReference type="ChEBI" id="CHEBI:197301"/>
    </reaction>
</comment>
<dbReference type="VEuPathDB" id="VectorBase:PPAPM1_006759"/>
<comment type="similarity">
    <text evidence="3">Belongs to the class-III pyridoxal-phosphate-dependent aminotransferase family.</text>
</comment>
<evidence type="ECO:0000256" key="16">
    <source>
        <dbReference type="ARBA" id="ARBA00042611"/>
    </source>
</evidence>
<evidence type="ECO:0000256" key="18">
    <source>
        <dbReference type="ARBA" id="ARBA00043669"/>
    </source>
</evidence>
<sequence>MFAESIQGVGGTVQYPKGYIKKAAKLVRANGGVFISDEVQSGFGRTGDHFWGFQEHGIIPDIVTCAKGIGNGFPIGAVITTPEIAQCLDRALHFNTFGGNPLASAVGMAVLDVIEEEELQKNSKIVGTRLIKGLLELQKKYEIIGDTLRIKPPMCISQDDAQLTLEALEKVLMLHHSKRRRNSLR</sequence>
<evidence type="ECO:0000256" key="8">
    <source>
        <dbReference type="ARBA" id="ARBA00022898"/>
    </source>
</evidence>
<dbReference type="GO" id="GO:0047305">
    <property type="term" value="F:(R)-3-amino-2-methylpropionate-pyruvate transaminase activity"/>
    <property type="evidence" value="ECO:0007669"/>
    <property type="project" value="UniProtKB-EC"/>
</dbReference>
<dbReference type="GO" id="GO:0016223">
    <property type="term" value="F:beta-alanine:pyruvate transaminase activity"/>
    <property type="evidence" value="ECO:0007669"/>
    <property type="project" value="UniProtKB-EC"/>
</dbReference>
<dbReference type="SUPFAM" id="SSF53383">
    <property type="entry name" value="PLP-dependent transferases"/>
    <property type="match status" value="1"/>
</dbReference>
<evidence type="ECO:0000256" key="11">
    <source>
        <dbReference type="ARBA" id="ARBA00033660"/>
    </source>
</evidence>
<evidence type="ECO:0000256" key="13">
    <source>
        <dbReference type="ARBA" id="ARBA00039862"/>
    </source>
</evidence>
<dbReference type="InterPro" id="IPR049704">
    <property type="entry name" value="Aminotrans_3_PPA_site"/>
</dbReference>
<dbReference type="InterPro" id="IPR015421">
    <property type="entry name" value="PyrdxlP-dep_Trfase_major"/>
</dbReference>
<comment type="catalytic activity">
    <reaction evidence="37">
        <text>N(omega),N('omega)-dimethyl-L-arginine + glyoxylate = 5-(3,3'-dimethylguanidino)-2-oxopentanoate + glycine</text>
        <dbReference type="Rhea" id="RHEA:77315"/>
        <dbReference type="ChEBI" id="CHEBI:36655"/>
        <dbReference type="ChEBI" id="CHEBI:57305"/>
        <dbReference type="ChEBI" id="CHEBI:197308"/>
        <dbReference type="ChEBI" id="CHEBI:197310"/>
    </reaction>
</comment>
<dbReference type="GO" id="GO:0030170">
    <property type="term" value="F:pyridoxal phosphate binding"/>
    <property type="evidence" value="ECO:0007669"/>
    <property type="project" value="InterPro"/>
</dbReference>
<evidence type="ECO:0000256" key="25">
    <source>
        <dbReference type="ARBA" id="ARBA00043798"/>
    </source>
</evidence>
<proteinExistence type="inferred from homology"/>
<dbReference type="Pfam" id="PF00202">
    <property type="entry name" value="Aminotran_3"/>
    <property type="match status" value="1"/>
</dbReference>
<comment type="catalytic activity">
    <reaction evidence="23">
        <text>N(omega)-methyl-L-arginine + pyruvate = 5-(3-methylguanidino)-2-oxopentanoate + L-alanine</text>
        <dbReference type="Rhea" id="RHEA:77319"/>
        <dbReference type="ChEBI" id="CHEBI:15361"/>
        <dbReference type="ChEBI" id="CHEBI:57972"/>
        <dbReference type="ChEBI" id="CHEBI:114953"/>
        <dbReference type="ChEBI" id="CHEBI:197314"/>
    </reaction>
</comment>
<evidence type="ECO:0000256" key="28">
    <source>
        <dbReference type="ARBA" id="ARBA00044055"/>
    </source>
</evidence>
<dbReference type="Gene3D" id="3.40.640.10">
    <property type="entry name" value="Type I PLP-dependent aspartate aminotransferase-like (Major domain)"/>
    <property type="match status" value="1"/>
</dbReference>
<dbReference type="GO" id="GO:0009436">
    <property type="term" value="P:glyoxylate catabolic process"/>
    <property type="evidence" value="ECO:0007669"/>
    <property type="project" value="TreeGrafter"/>
</dbReference>
<comment type="catalytic activity">
    <reaction evidence="25">
        <text>N(omega),N('omega)-dimethyl-L-arginine + pyruvate = 5-(3,3'-dimethylguanidino)-2-oxopentanoate + L-alanine</text>
        <dbReference type="Rhea" id="RHEA:77307"/>
        <dbReference type="ChEBI" id="CHEBI:15361"/>
        <dbReference type="ChEBI" id="CHEBI:57972"/>
        <dbReference type="ChEBI" id="CHEBI:197308"/>
        <dbReference type="ChEBI" id="CHEBI:197310"/>
    </reaction>
</comment>
<evidence type="ECO:0000256" key="27">
    <source>
        <dbReference type="ARBA" id="ARBA00043826"/>
    </source>
</evidence>
<evidence type="ECO:0000256" key="31">
    <source>
        <dbReference type="ARBA" id="ARBA00047892"/>
    </source>
</evidence>
<comment type="catalytic activity">
    <reaction evidence="32">
        <text>L-ornithine + glyoxylate = 5-amino-2-oxopentanoate + glycine</text>
        <dbReference type="Rhea" id="RHEA:77331"/>
        <dbReference type="ChEBI" id="CHEBI:36655"/>
        <dbReference type="ChEBI" id="CHEBI:46911"/>
        <dbReference type="ChEBI" id="CHEBI:57305"/>
        <dbReference type="ChEBI" id="CHEBI:58802"/>
    </reaction>
</comment>
<keyword evidence="7" id="KW-0808">Transferase</keyword>